<keyword evidence="5 8" id="KW-0521">NADP</keyword>
<accession>A0A3A3H0Z3</accession>
<dbReference type="GO" id="GO:0005829">
    <property type="term" value="C:cytosol"/>
    <property type="evidence" value="ECO:0007669"/>
    <property type="project" value="TreeGrafter"/>
</dbReference>
<evidence type="ECO:0000256" key="3">
    <source>
        <dbReference type="ARBA" id="ARBA00012856"/>
    </source>
</evidence>
<dbReference type="InterPro" id="IPR024072">
    <property type="entry name" value="DHFR-like_dom_sf"/>
</dbReference>
<evidence type="ECO:0000256" key="7">
    <source>
        <dbReference type="ARBA" id="ARBA00025067"/>
    </source>
</evidence>
<keyword evidence="4 8" id="KW-0554">One-carbon metabolism</keyword>
<dbReference type="Pfam" id="PF00186">
    <property type="entry name" value="DHFR_1"/>
    <property type="match status" value="1"/>
</dbReference>
<dbReference type="PROSITE" id="PS00075">
    <property type="entry name" value="DHFR_1"/>
    <property type="match status" value="1"/>
</dbReference>
<comment type="pathway">
    <text evidence="1 8">Cofactor biosynthesis; tetrahydrofolate biosynthesis; 5,6,7,8-tetrahydrofolate from 7,8-dihydrofolate: step 1/1.</text>
</comment>
<comment type="caution">
    <text evidence="11">The sequence shown here is derived from an EMBL/GenBank/DDBJ whole genome shotgun (WGS) entry which is preliminary data.</text>
</comment>
<evidence type="ECO:0000256" key="4">
    <source>
        <dbReference type="ARBA" id="ARBA00022563"/>
    </source>
</evidence>
<dbReference type="Proteomes" id="UP000266177">
    <property type="component" value="Unassembled WGS sequence"/>
</dbReference>
<dbReference type="PROSITE" id="PS51330">
    <property type="entry name" value="DHFR_2"/>
    <property type="match status" value="1"/>
</dbReference>
<sequence>MPITMIWAMDKHRLIGKDNGMPWRLPSDMAYFKAVTQGKTVVMGRKTYESLGKALPDRRNIVLTRNPDWTVPDAEVMHHIESVLPLAADEEIMVMGGAQIYRGFLPYADKLLVTRIEAEFEGDEYFPPYDESAWELAGEANGPVDERNRYPHRFQTYVRKEA</sequence>
<proteinExistence type="inferred from homology"/>
<dbReference type="UniPathway" id="UPA00077">
    <property type="reaction ID" value="UER00158"/>
</dbReference>
<dbReference type="Gene3D" id="3.40.430.10">
    <property type="entry name" value="Dihydrofolate Reductase, subunit A"/>
    <property type="match status" value="1"/>
</dbReference>
<evidence type="ECO:0000313" key="12">
    <source>
        <dbReference type="Proteomes" id="UP000266177"/>
    </source>
</evidence>
<feature type="domain" description="DHFR" evidence="10">
    <location>
        <begin position="2"/>
        <end position="159"/>
    </location>
</feature>
<dbReference type="InterPro" id="IPR012259">
    <property type="entry name" value="DHFR"/>
</dbReference>
<evidence type="ECO:0000256" key="2">
    <source>
        <dbReference type="ARBA" id="ARBA00009539"/>
    </source>
</evidence>
<dbReference type="InterPro" id="IPR001796">
    <property type="entry name" value="DHFR_dom"/>
</dbReference>
<dbReference type="FunFam" id="3.40.430.10:FF:000001">
    <property type="entry name" value="Dihydrofolate reductase"/>
    <property type="match status" value="1"/>
</dbReference>
<organism evidence="11 12">
    <name type="scientific">Paenibacillus thiaminolyticus</name>
    <name type="common">Bacillus thiaminolyticus</name>
    <dbReference type="NCBI Taxonomy" id="49283"/>
    <lineage>
        <taxon>Bacteria</taxon>
        <taxon>Bacillati</taxon>
        <taxon>Bacillota</taxon>
        <taxon>Bacilli</taxon>
        <taxon>Bacillales</taxon>
        <taxon>Paenibacillaceae</taxon>
        <taxon>Paenibacillus</taxon>
    </lineage>
</organism>
<dbReference type="GO" id="GO:0046655">
    <property type="term" value="P:folic acid metabolic process"/>
    <property type="evidence" value="ECO:0007669"/>
    <property type="project" value="TreeGrafter"/>
</dbReference>
<keyword evidence="6 8" id="KW-0560">Oxidoreductase</keyword>
<dbReference type="RefSeq" id="WP_119793160.1">
    <property type="nucleotide sequence ID" value="NZ_QYZD01000006.1"/>
</dbReference>
<dbReference type="PANTHER" id="PTHR48069">
    <property type="entry name" value="DIHYDROFOLATE REDUCTASE"/>
    <property type="match status" value="1"/>
</dbReference>
<protein>
    <recommendedName>
        <fullName evidence="3 8">Dihydrofolate reductase</fullName>
        <ecNumber evidence="3 8">1.5.1.3</ecNumber>
    </recommendedName>
</protein>
<dbReference type="GO" id="GO:0046452">
    <property type="term" value="P:dihydrofolate metabolic process"/>
    <property type="evidence" value="ECO:0007669"/>
    <property type="project" value="TreeGrafter"/>
</dbReference>
<dbReference type="CDD" id="cd00209">
    <property type="entry name" value="DHFR"/>
    <property type="match status" value="1"/>
</dbReference>
<dbReference type="AlphaFoldDB" id="A0A3A3H0Z3"/>
<evidence type="ECO:0000256" key="8">
    <source>
        <dbReference type="PIRNR" id="PIRNR000194"/>
    </source>
</evidence>
<dbReference type="EMBL" id="QYZD01000006">
    <property type="protein sequence ID" value="RJG24646.1"/>
    <property type="molecule type" value="Genomic_DNA"/>
</dbReference>
<dbReference type="PANTHER" id="PTHR48069:SF3">
    <property type="entry name" value="DIHYDROFOLATE REDUCTASE"/>
    <property type="match status" value="1"/>
</dbReference>
<dbReference type="EC" id="1.5.1.3" evidence="3 8"/>
<evidence type="ECO:0000256" key="6">
    <source>
        <dbReference type="ARBA" id="ARBA00023002"/>
    </source>
</evidence>
<evidence type="ECO:0000256" key="5">
    <source>
        <dbReference type="ARBA" id="ARBA00022857"/>
    </source>
</evidence>
<reference evidence="11 12" key="1">
    <citation type="submission" date="2018-09" db="EMBL/GenBank/DDBJ databases">
        <title>Paenibacillus SK2017-BO5.</title>
        <authorList>
            <person name="Piskunova J.V."/>
            <person name="Dubiley S.A."/>
            <person name="Severinov K.V."/>
        </authorList>
    </citation>
    <scope>NUCLEOTIDE SEQUENCE [LARGE SCALE GENOMIC DNA]</scope>
    <source>
        <strain evidence="11 12">BO5</strain>
    </source>
</reference>
<comment type="catalytic activity">
    <reaction evidence="8">
        <text>(6S)-5,6,7,8-tetrahydrofolate + NADP(+) = 7,8-dihydrofolate + NADPH + H(+)</text>
        <dbReference type="Rhea" id="RHEA:15009"/>
        <dbReference type="ChEBI" id="CHEBI:15378"/>
        <dbReference type="ChEBI" id="CHEBI:57451"/>
        <dbReference type="ChEBI" id="CHEBI:57453"/>
        <dbReference type="ChEBI" id="CHEBI:57783"/>
        <dbReference type="ChEBI" id="CHEBI:58349"/>
        <dbReference type="EC" id="1.5.1.3"/>
    </reaction>
</comment>
<dbReference type="InterPro" id="IPR017925">
    <property type="entry name" value="DHFR_CS"/>
</dbReference>
<dbReference type="GO" id="GO:0006730">
    <property type="term" value="P:one-carbon metabolic process"/>
    <property type="evidence" value="ECO:0007669"/>
    <property type="project" value="UniProtKB-KW"/>
</dbReference>
<gene>
    <name evidence="11" type="ORF">DQX05_10030</name>
</gene>
<comment type="similarity">
    <text evidence="2 8 9">Belongs to the dihydrofolate reductase family.</text>
</comment>
<evidence type="ECO:0000256" key="1">
    <source>
        <dbReference type="ARBA" id="ARBA00004903"/>
    </source>
</evidence>
<name>A0A3A3H0Z3_PANTH</name>
<evidence type="ECO:0000256" key="9">
    <source>
        <dbReference type="RuleBase" id="RU004474"/>
    </source>
</evidence>
<dbReference type="GO" id="GO:0046654">
    <property type="term" value="P:tetrahydrofolate biosynthetic process"/>
    <property type="evidence" value="ECO:0007669"/>
    <property type="project" value="UniProtKB-UniPathway"/>
</dbReference>
<dbReference type="GO" id="GO:0004146">
    <property type="term" value="F:dihydrofolate reductase activity"/>
    <property type="evidence" value="ECO:0007669"/>
    <property type="project" value="UniProtKB-EC"/>
</dbReference>
<dbReference type="PRINTS" id="PR00070">
    <property type="entry name" value="DHFR"/>
</dbReference>
<dbReference type="PIRSF" id="PIRSF000194">
    <property type="entry name" value="DHFR"/>
    <property type="match status" value="1"/>
</dbReference>
<dbReference type="SUPFAM" id="SSF53597">
    <property type="entry name" value="Dihydrofolate reductase-like"/>
    <property type="match status" value="1"/>
</dbReference>
<dbReference type="GO" id="GO:0070401">
    <property type="term" value="F:NADP+ binding"/>
    <property type="evidence" value="ECO:0007669"/>
    <property type="project" value="UniProtKB-ARBA"/>
</dbReference>
<evidence type="ECO:0000259" key="10">
    <source>
        <dbReference type="PROSITE" id="PS51330"/>
    </source>
</evidence>
<comment type="function">
    <text evidence="7 8">Key enzyme in folate metabolism. Catalyzes an essential reaction for de novo glycine and purine synthesis, and for DNA precursor synthesis.</text>
</comment>
<evidence type="ECO:0000313" key="11">
    <source>
        <dbReference type="EMBL" id="RJG24646.1"/>
    </source>
</evidence>
<dbReference type="OrthoDB" id="9804315at2"/>